<evidence type="ECO:0000313" key="4">
    <source>
        <dbReference type="Proteomes" id="UP001303647"/>
    </source>
</evidence>
<accession>A0AAN7CUT1</accession>
<organism evidence="3 4">
    <name type="scientific">Corynascus novoguineensis</name>
    <dbReference type="NCBI Taxonomy" id="1126955"/>
    <lineage>
        <taxon>Eukaryota</taxon>
        <taxon>Fungi</taxon>
        <taxon>Dikarya</taxon>
        <taxon>Ascomycota</taxon>
        <taxon>Pezizomycotina</taxon>
        <taxon>Sordariomycetes</taxon>
        <taxon>Sordariomycetidae</taxon>
        <taxon>Sordariales</taxon>
        <taxon>Chaetomiaceae</taxon>
        <taxon>Corynascus</taxon>
    </lineage>
</organism>
<proteinExistence type="predicted"/>
<dbReference type="GO" id="GO:0006508">
    <property type="term" value="P:proteolysis"/>
    <property type="evidence" value="ECO:0007669"/>
    <property type="project" value="InterPro"/>
</dbReference>
<reference evidence="3" key="1">
    <citation type="journal article" date="2023" name="Mol. Phylogenet. Evol.">
        <title>Genome-scale phylogeny and comparative genomics of the fungal order Sordariales.</title>
        <authorList>
            <person name="Hensen N."/>
            <person name="Bonometti L."/>
            <person name="Westerberg I."/>
            <person name="Brannstrom I.O."/>
            <person name="Guillou S."/>
            <person name="Cros-Aarteil S."/>
            <person name="Calhoun S."/>
            <person name="Haridas S."/>
            <person name="Kuo A."/>
            <person name="Mondo S."/>
            <person name="Pangilinan J."/>
            <person name="Riley R."/>
            <person name="LaButti K."/>
            <person name="Andreopoulos B."/>
            <person name="Lipzen A."/>
            <person name="Chen C."/>
            <person name="Yan M."/>
            <person name="Daum C."/>
            <person name="Ng V."/>
            <person name="Clum A."/>
            <person name="Steindorff A."/>
            <person name="Ohm R.A."/>
            <person name="Martin F."/>
            <person name="Silar P."/>
            <person name="Natvig D.O."/>
            <person name="Lalanne C."/>
            <person name="Gautier V."/>
            <person name="Ament-Velasquez S.L."/>
            <person name="Kruys A."/>
            <person name="Hutchinson M.I."/>
            <person name="Powell A.J."/>
            <person name="Barry K."/>
            <person name="Miller A.N."/>
            <person name="Grigoriev I.V."/>
            <person name="Debuchy R."/>
            <person name="Gladieux P."/>
            <person name="Hiltunen Thoren M."/>
            <person name="Johannesson H."/>
        </authorList>
    </citation>
    <scope>NUCLEOTIDE SEQUENCE</scope>
    <source>
        <strain evidence="3">CBS 359.72</strain>
    </source>
</reference>
<comment type="caution">
    <text evidence="1">Lacks conserved residue(s) required for the propagation of feature annotation.</text>
</comment>
<dbReference type="InterPro" id="IPR001300">
    <property type="entry name" value="Peptidase_C2_calpain_cat"/>
</dbReference>
<dbReference type="Proteomes" id="UP001303647">
    <property type="component" value="Unassembled WGS sequence"/>
</dbReference>
<dbReference type="SUPFAM" id="SSF54001">
    <property type="entry name" value="Cysteine proteinases"/>
    <property type="match status" value="1"/>
</dbReference>
<sequence length="509" mass="55682">MAGSKPEQPDSPPKQLYIGAINPFALVEAILGRKLDWGRPSTAQILASMLQTDYEELFDMRFRSIIYAGTRLNENGDKVELIPAKEMHTLTERDLVTPDFSKVEKLGDLGDMGLKDLDNIRVKHAVVSNGNLRLTLEPNSLAKTLSNSQMTTTFRELSTPFRIDKEAEWTPPNGTWADTAACYYQTSNSFSNPVQGATANSWLIAALMSVAWSDPSVIKHCAARLTPATTASDLCCGQKTRTIPSHDDKSSLSKECELSIKFYSKGGDKDAPTRTVTVNCELPINKSSSMLMYCRPSFMNAAPAPFSHVVGAWGGDLWPALYEKAFAKWITEKENHQSRNREREQHPDLTQTAYGDPVKAMAQLTDREPQYFGTHSRSAHDLLGLVRAHSVNQRTAYPSVAWTRPSHPAFRGCTLAGNVAYTILGWAAPQERKQYVVLRHPWGLAGVGGIGGIGGCGASLAGSYFPGGVVFGGVDEKFWAPAALLDIRGVFAVEAEAFKEYFAGLGIAK</sequence>
<dbReference type="GO" id="GO:0004198">
    <property type="term" value="F:calcium-dependent cysteine-type endopeptidase activity"/>
    <property type="evidence" value="ECO:0007669"/>
    <property type="project" value="InterPro"/>
</dbReference>
<gene>
    <name evidence="3" type="ORF">C7999DRAFT_14327</name>
</gene>
<evidence type="ECO:0000259" key="2">
    <source>
        <dbReference type="PROSITE" id="PS50203"/>
    </source>
</evidence>
<reference evidence="3" key="2">
    <citation type="submission" date="2023-05" db="EMBL/GenBank/DDBJ databases">
        <authorList>
            <consortium name="Lawrence Berkeley National Laboratory"/>
            <person name="Steindorff A."/>
            <person name="Hensen N."/>
            <person name="Bonometti L."/>
            <person name="Westerberg I."/>
            <person name="Brannstrom I.O."/>
            <person name="Guillou S."/>
            <person name="Cros-Aarteil S."/>
            <person name="Calhoun S."/>
            <person name="Haridas S."/>
            <person name="Kuo A."/>
            <person name="Mondo S."/>
            <person name="Pangilinan J."/>
            <person name="Riley R."/>
            <person name="Labutti K."/>
            <person name="Andreopoulos B."/>
            <person name="Lipzen A."/>
            <person name="Chen C."/>
            <person name="Yanf M."/>
            <person name="Daum C."/>
            <person name="Ng V."/>
            <person name="Clum A."/>
            <person name="Ohm R."/>
            <person name="Martin F."/>
            <person name="Silar P."/>
            <person name="Natvig D."/>
            <person name="Lalanne C."/>
            <person name="Gautier V."/>
            <person name="Ament-Velasquez S.L."/>
            <person name="Kruys A."/>
            <person name="Hutchinson M.I."/>
            <person name="Powell A.J."/>
            <person name="Barry K."/>
            <person name="Miller A.N."/>
            <person name="Grigoriev I.V."/>
            <person name="Debuchy R."/>
            <person name="Gladieux P."/>
            <person name="Thoren M.H."/>
            <person name="Johannesson H."/>
        </authorList>
    </citation>
    <scope>NUCLEOTIDE SEQUENCE</scope>
    <source>
        <strain evidence="3">CBS 359.72</strain>
    </source>
</reference>
<keyword evidence="4" id="KW-1185">Reference proteome</keyword>
<dbReference type="EMBL" id="MU857650">
    <property type="protein sequence ID" value="KAK4247657.1"/>
    <property type="molecule type" value="Genomic_DNA"/>
</dbReference>
<evidence type="ECO:0000256" key="1">
    <source>
        <dbReference type="PROSITE-ProRule" id="PRU00239"/>
    </source>
</evidence>
<dbReference type="AlphaFoldDB" id="A0AAN7CUT1"/>
<evidence type="ECO:0000313" key="3">
    <source>
        <dbReference type="EMBL" id="KAK4247657.1"/>
    </source>
</evidence>
<dbReference type="InterPro" id="IPR038765">
    <property type="entry name" value="Papain-like_cys_pep_sf"/>
</dbReference>
<protein>
    <recommendedName>
        <fullName evidence="2">Calpain catalytic domain-containing protein</fullName>
    </recommendedName>
</protein>
<name>A0AAN7CUT1_9PEZI</name>
<dbReference type="PROSITE" id="PS50203">
    <property type="entry name" value="CALPAIN_CAT"/>
    <property type="match status" value="1"/>
</dbReference>
<feature type="domain" description="Calpain catalytic" evidence="2">
    <location>
        <begin position="168"/>
        <end position="509"/>
    </location>
</feature>
<comment type="caution">
    <text evidence="3">The sequence shown here is derived from an EMBL/GenBank/DDBJ whole genome shotgun (WGS) entry which is preliminary data.</text>
</comment>